<dbReference type="InterPro" id="IPR027417">
    <property type="entry name" value="P-loop_NTPase"/>
</dbReference>
<keyword evidence="3 11" id="KW-0548">Nucleotidyltransferase</keyword>
<dbReference type="CDD" id="cd18137">
    <property type="entry name" value="HLD_clamp_pol_III_gamma_tau"/>
    <property type="match status" value="1"/>
</dbReference>
<evidence type="ECO:0000256" key="6">
    <source>
        <dbReference type="ARBA" id="ARBA00022741"/>
    </source>
</evidence>
<keyword evidence="6 11" id="KW-0547">Nucleotide-binding</keyword>
<dbReference type="SMART" id="SM00382">
    <property type="entry name" value="AAA"/>
    <property type="match status" value="1"/>
</dbReference>
<feature type="compositionally biased region" description="Low complexity" evidence="12">
    <location>
        <begin position="474"/>
        <end position="484"/>
    </location>
</feature>
<dbReference type="InterPro" id="IPR045085">
    <property type="entry name" value="HLD_clamp_pol_III_gamma_tau"/>
</dbReference>
<dbReference type="GO" id="GO:0006261">
    <property type="term" value="P:DNA-templated DNA replication"/>
    <property type="evidence" value="ECO:0007669"/>
    <property type="project" value="TreeGrafter"/>
</dbReference>
<dbReference type="InterPro" id="IPR022754">
    <property type="entry name" value="DNA_pol_III_gamma-3"/>
</dbReference>
<evidence type="ECO:0000256" key="1">
    <source>
        <dbReference type="ARBA" id="ARBA00006360"/>
    </source>
</evidence>
<name>A0A933RST8_RHOPL</name>
<dbReference type="EC" id="2.7.7.7" evidence="11"/>
<dbReference type="Pfam" id="PF22608">
    <property type="entry name" value="DNAX_ATPase_lid"/>
    <property type="match status" value="1"/>
</dbReference>
<feature type="domain" description="AAA+ ATPase" evidence="13">
    <location>
        <begin position="73"/>
        <end position="221"/>
    </location>
</feature>
<evidence type="ECO:0000256" key="3">
    <source>
        <dbReference type="ARBA" id="ARBA00022695"/>
    </source>
</evidence>
<dbReference type="Pfam" id="PF12169">
    <property type="entry name" value="DNA_pol3_gamma3"/>
    <property type="match status" value="1"/>
</dbReference>
<dbReference type="PANTHER" id="PTHR11669">
    <property type="entry name" value="REPLICATION FACTOR C / DNA POLYMERASE III GAMMA-TAU SUBUNIT"/>
    <property type="match status" value="1"/>
</dbReference>
<dbReference type="NCBIfam" id="TIGR02397">
    <property type="entry name" value="dnaX_nterm"/>
    <property type="match status" value="1"/>
</dbReference>
<evidence type="ECO:0000313" key="14">
    <source>
        <dbReference type="EMBL" id="MBI5127931.1"/>
    </source>
</evidence>
<proteinExistence type="inferred from homology"/>
<dbReference type="GO" id="GO:0003677">
    <property type="term" value="F:DNA binding"/>
    <property type="evidence" value="ECO:0007669"/>
    <property type="project" value="InterPro"/>
</dbReference>
<dbReference type="Gene3D" id="1.20.272.10">
    <property type="match status" value="1"/>
</dbReference>
<feature type="region of interest" description="Disordered" evidence="12">
    <location>
        <begin position="565"/>
        <end position="592"/>
    </location>
</feature>
<dbReference type="InterPro" id="IPR012763">
    <property type="entry name" value="DNA_pol_III_sug/sutau_N"/>
</dbReference>
<evidence type="ECO:0000259" key="13">
    <source>
        <dbReference type="SMART" id="SM00382"/>
    </source>
</evidence>
<dbReference type="Gene3D" id="1.10.8.60">
    <property type="match status" value="1"/>
</dbReference>
<gene>
    <name evidence="11" type="primary">dnaX</name>
    <name evidence="14" type="ORF">HZA66_00685</name>
</gene>
<dbReference type="Gene3D" id="3.40.50.300">
    <property type="entry name" value="P-loop containing nucleotide triphosphate hydrolases"/>
    <property type="match status" value="1"/>
</dbReference>
<evidence type="ECO:0000256" key="11">
    <source>
        <dbReference type="RuleBase" id="RU364063"/>
    </source>
</evidence>
<dbReference type="InterPro" id="IPR050238">
    <property type="entry name" value="DNA_Rep/Repair_Clamp_Loader"/>
</dbReference>
<feature type="compositionally biased region" description="Low complexity" evidence="12">
    <location>
        <begin position="437"/>
        <end position="457"/>
    </location>
</feature>
<accession>A0A933RST8</accession>
<feature type="compositionally biased region" description="Polar residues" evidence="12">
    <location>
        <begin position="565"/>
        <end position="577"/>
    </location>
</feature>
<comment type="similarity">
    <text evidence="1 11">Belongs to the DnaX/STICHEL family.</text>
</comment>
<feature type="compositionally biased region" description="Acidic residues" evidence="12">
    <location>
        <begin position="615"/>
        <end position="634"/>
    </location>
</feature>
<dbReference type="NCBIfam" id="NF006585">
    <property type="entry name" value="PRK09111.1"/>
    <property type="match status" value="1"/>
</dbReference>
<dbReference type="Pfam" id="PF13177">
    <property type="entry name" value="DNA_pol3_delta2"/>
    <property type="match status" value="1"/>
</dbReference>
<dbReference type="GO" id="GO:0046872">
    <property type="term" value="F:metal ion binding"/>
    <property type="evidence" value="ECO:0007669"/>
    <property type="project" value="UniProtKB-KW"/>
</dbReference>
<feature type="region of interest" description="Disordered" evidence="12">
    <location>
        <begin position="414"/>
        <end position="484"/>
    </location>
</feature>
<dbReference type="PANTHER" id="PTHR11669:SF0">
    <property type="entry name" value="PROTEIN STICHEL-LIKE 2"/>
    <property type="match status" value="1"/>
</dbReference>
<feature type="compositionally biased region" description="Basic and acidic residues" evidence="12">
    <location>
        <begin position="578"/>
        <end position="592"/>
    </location>
</feature>
<dbReference type="SUPFAM" id="SSF48019">
    <property type="entry name" value="post-AAA+ oligomerization domain-like"/>
    <property type="match status" value="1"/>
</dbReference>
<feature type="compositionally biased region" description="Gly residues" evidence="12">
    <location>
        <begin position="418"/>
        <end position="432"/>
    </location>
</feature>
<dbReference type="FunFam" id="1.10.8.60:FF:000013">
    <property type="entry name" value="DNA polymerase III subunit gamma/tau"/>
    <property type="match status" value="1"/>
</dbReference>
<comment type="function">
    <text evidence="11">DNA polymerase III is a complex, multichain enzyme responsible for most of the replicative synthesis in bacteria. This DNA polymerase also exhibits 3' to 5' exonuclease activity.</text>
</comment>
<dbReference type="EMBL" id="JACRJB010000004">
    <property type="protein sequence ID" value="MBI5127931.1"/>
    <property type="molecule type" value="Genomic_DNA"/>
</dbReference>
<dbReference type="InterPro" id="IPR003593">
    <property type="entry name" value="AAA+_ATPase"/>
</dbReference>
<dbReference type="InterPro" id="IPR008921">
    <property type="entry name" value="DNA_pol3_clamp-load_cplx_C"/>
</dbReference>
<comment type="caution">
    <text evidence="14">The sequence shown here is derived from an EMBL/GenBank/DDBJ whole genome shotgun (WGS) entry which is preliminary data.</text>
</comment>
<evidence type="ECO:0000313" key="15">
    <source>
        <dbReference type="Proteomes" id="UP000782519"/>
    </source>
</evidence>
<evidence type="ECO:0000256" key="2">
    <source>
        <dbReference type="ARBA" id="ARBA00022679"/>
    </source>
</evidence>
<comment type="catalytic activity">
    <reaction evidence="10 11">
        <text>DNA(n) + a 2'-deoxyribonucleoside 5'-triphosphate = DNA(n+1) + diphosphate</text>
        <dbReference type="Rhea" id="RHEA:22508"/>
        <dbReference type="Rhea" id="RHEA-COMP:17339"/>
        <dbReference type="Rhea" id="RHEA-COMP:17340"/>
        <dbReference type="ChEBI" id="CHEBI:33019"/>
        <dbReference type="ChEBI" id="CHEBI:61560"/>
        <dbReference type="ChEBI" id="CHEBI:173112"/>
        <dbReference type="EC" id="2.7.7.7"/>
    </reaction>
</comment>
<evidence type="ECO:0000256" key="9">
    <source>
        <dbReference type="ARBA" id="ARBA00022932"/>
    </source>
</evidence>
<reference evidence="14" key="1">
    <citation type="submission" date="2020-07" db="EMBL/GenBank/DDBJ databases">
        <title>Huge and variable diversity of episymbiotic CPR bacteria and DPANN archaea in groundwater ecosystems.</title>
        <authorList>
            <person name="He C.Y."/>
            <person name="Keren R."/>
            <person name="Whittaker M."/>
            <person name="Farag I.F."/>
            <person name="Doudna J."/>
            <person name="Cate J.H.D."/>
            <person name="Banfield J.F."/>
        </authorList>
    </citation>
    <scope>NUCLEOTIDE SEQUENCE</scope>
    <source>
        <strain evidence="14">NC_groundwater_1818_Pr3_B-0.1um_66_35</strain>
    </source>
</reference>
<protein>
    <recommendedName>
        <fullName evidence="11">DNA polymerase III subunit gamma/tau</fullName>
        <ecNumber evidence="11">2.7.7.7</ecNumber>
    </recommendedName>
</protein>
<evidence type="ECO:0000256" key="7">
    <source>
        <dbReference type="ARBA" id="ARBA00022833"/>
    </source>
</evidence>
<dbReference type="GO" id="GO:0009360">
    <property type="term" value="C:DNA polymerase III complex"/>
    <property type="evidence" value="ECO:0007669"/>
    <property type="project" value="InterPro"/>
</dbReference>
<dbReference type="Proteomes" id="UP000782519">
    <property type="component" value="Unassembled WGS sequence"/>
</dbReference>
<sequence>MTDAGPPATPSDDSDRTGPGLDAGGSGAGALGAAPAGAYRVLARKYRPNSFEDLIGQEAVVRTVSNAFDTGRIPQAWILTGVRGVGKTTTARILARALNYELPDGSVKGPTIHMPVHGVHCKAIMESRHMDVLEMDAASHTGVDDVRQINDSVRYAPASARYKVYIIDEVHMLSTAAFNAFLKTLEEPPEHAKFVFATTEIRKVPVTVLSRCQRFDLRRVEADVLMKHLGGIAEKEGVEVEAEALGIIARAAEGSVRDSLSLFDQAIAHAAGLVRADQVRQMLGLADRTRVIELFDALARGDIAAAFAEFRDQYDTGADPVVVLSDLAEFVNFVTRVKIVPATADNVAFGETERLRGREFATKLSMRVLSRMWQMLLKGIAEVQGATRPAAAAEMVLVRIAYAADLPTPDEAIRMIEQGGGGTPLPSGGGAAPRGVSSGPSSTASSYAPPAAVPRSATTMSQPTAMRGGAESMARPQISAPAAAPQPELQALKITSFPQLVALASEKRDVMTRMALEADVRLVRIEDGRLELALERTASRALVNELGRKLEQWTGRRWTVIVSNEPGQPTLRSQNEAQKNERERAAESDPRVQEVLARFPGAKLIEVRRLATEPVETDAGIEDPVEPIDDDDDS</sequence>
<feature type="region of interest" description="Disordered" evidence="12">
    <location>
        <begin position="613"/>
        <end position="634"/>
    </location>
</feature>
<dbReference type="FunFam" id="3.40.50.300:FF:000014">
    <property type="entry name" value="DNA polymerase III subunit gamma/tau"/>
    <property type="match status" value="1"/>
</dbReference>
<evidence type="ECO:0000256" key="5">
    <source>
        <dbReference type="ARBA" id="ARBA00022723"/>
    </source>
</evidence>
<dbReference type="CDD" id="cd00009">
    <property type="entry name" value="AAA"/>
    <property type="match status" value="1"/>
</dbReference>
<organism evidence="14 15">
    <name type="scientific">Rhodopseudomonas palustris</name>
    <dbReference type="NCBI Taxonomy" id="1076"/>
    <lineage>
        <taxon>Bacteria</taxon>
        <taxon>Pseudomonadati</taxon>
        <taxon>Pseudomonadota</taxon>
        <taxon>Alphaproteobacteria</taxon>
        <taxon>Hyphomicrobiales</taxon>
        <taxon>Nitrobacteraceae</taxon>
        <taxon>Rhodopseudomonas</taxon>
    </lineage>
</organism>
<keyword evidence="4 11" id="KW-0235">DNA replication</keyword>
<dbReference type="SUPFAM" id="SSF52540">
    <property type="entry name" value="P-loop containing nucleoside triphosphate hydrolases"/>
    <property type="match status" value="1"/>
</dbReference>
<keyword evidence="2 11" id="KW-0808">Transferase</keyword>
<keyword evidence="5" id="KW-0479">Metal-binding</keyword>
<dbReference type="Pfam" id="PF12362">
    <property type="entry name" value="DUF3646"/>
    <property type="match status" value="1"/>
</dbReference>
<comment type="subunit">
    <text evidence="11">DNA polymerase III contains a core (composed of alpha, epsilon and theta chains) that associates with a tau subunit. This core dimerizes to form the POLIII' complex. PolIII' associates with the gamma complex (composed of gamma, delta, delta', psi and chi chains) and with the beta chain to form the complete DNA polymerase III complex.</text>
</comment>
<evidence type="ECO:0000256" key="10">
    <source>
        <dbReference type="ARBA" id="ARBA00049244"/>
    </source>
</evidence>
<keyword evidence="7" id="KW-0862">Zinc</keyword>
<keyword evidence="8 11" id="KW-0067">ATP-binding</keyword>
<evidence type="ECO:0000256" key="8">
    <source>
        <dbReference type="ARBA" id="ARBA00022840"/>
    </source>
</evidence>
<dbReference type="FunFam" id="1.20.272.10:FF:000003">
    <property type="entry name" value="DNA polymerase III subunit gamma/tau"/>
    <property type="match status" value="1"/>
</dbReference>
<evidence type="ECO:0000256" key="4">
    <source>
        <dbReference type="ARBA" id="ARBA00022705"/>
    </source>
</evidence>
<dbReference type="InterPro" id="IPR022107">
    <property type="entry name" value="DNA_pol_III_gamma/tau_C"/>
</dbReference>
<dbReference type="GO" id="GO:0005524">
    <property type="term" value="F:ATP binding"/>
    <property type="evidence" value="ECO:0007669"/>
    <property type="project" value="UniProtKB-KW"/>
</dbReference>
<dbReference type="AlphaFoldDB" id="A0A933RST8"/>
<feature type="region of interest" description="Disordered" evidence="12">
    <location>
        <begin position="1"/>
        <end position="28"/>
    </location>
</feature>
<evidence type="ECO:0000256" key="12">
    <source>
        <dbReference type="SAM" id="MobiDB-lite"/>
    </source>
</evidence>
<keyword evidence="9 11" id="KW-0239">DNA-directed DNA polymerase</keyword>
<dbReference type="GO" id="GO:0003887">
    <property type="term" value="F:DNA-directed DNA polymerase activity"/>
    <property type="evidence" value="ECO:0007669"/>
    <property type="project" value="UniProtKB-KW"/>
</dbReference>